<accession>A0A9P5Q7X7</accession>
<sequence>MLWRGFESQARTQRRYLQKMILLTVVSMPRIVLGRCRSVEFEILFCSDLPIREFPQFFLYPVTPDSGTVTLLRSSGARGRVVAYLLTMFHNSPFRFRSFMSVFHTN</sequence>
<reference evidence="1" key="1">
    <citation type="submission" date="2020-11" db="EMBL/GenBank/DDBJ databases">
        <authorList>
            <consortium name="DOE Joint Genome Institute"/>
            <person name="Ahrendt S."/>
            <person name="Riley R."/>
            <person name="Andreopoulos W."/>
            <person name="Labutti K."/>
            <person name="Pangilinan J."/>
            <person name="Ruiz-Duenas F.J."/>
            <person name="Barrasa J.M."/>
            <person name="Sanchez-Garcia M."/>
            <person name="Camarero S."/>
            <person name="Miyauchi S."/>
            <person name="Serrano A."/>
            <person name="Linde D."/>
            <person name="Babiker R."/>
            <person name="Drula E."/>
            <person name="Ayuso-Fernandez I."/>
            <person name="Pacheco R."/>
            <person name="Padilla G."/>
            <person name="Ferreira P."/>
            <person name="Barriuso J."/>
            <person name="Kellner H."/>
            <person name="Castanera R."/>
            <person name="Alfaro M."/>
            <person name="Ramirez L."/>
            <person name="Pisabarro A.G."/>
            <person name="Kuo A."/>
            <person name="Tritt A."/>
            <person name="Lipzen A."/>
            <person name="He G."/>
            <person name="Yan M."/>
            <person name="Ng V."/>
            <person name="Cullen D."/>
            <person name="Martin F."/>
            <person name="Rosso M.-N."/>
            <person name="Henrissat B."/>
            <person name="Hibbett D."/>
            <person name="Martinez A.T."/>
            <person name="Grigoriev I.V."/>
        </authorList>
    </citation>
    <scope>NUCLEOTIDE SEQUENCE</scope>
    <source>
        <strain evidence="1">AH 40177</strain>
    </source>
</reference>
<name>A0A9P5Q7X7_9AGAR</name>
<gene>
    <name evidence="1" type="ORF">BDP27DRAFT_1311932</name>
</gene>
<evidence type="ECO:0000313" key="2">
    <source>
        <dbReference type="Proteomes" id="UP000772434"/>
    </source>
</evidence>
<keyword evidence="2" id="KW-1185">Reference proteome</keyword>
<dbReference type="EMBL" id="JADNRY010000004">
    <property type="protein sequence ID" value="KAF9077168.1"/>
    <property type="molecule type" value="Genomic_DNA"/>
</dbReference>
<comment type="caution">
    <text evidence="1">The sequence shown here is derived from an EMBL/GenBank/DDBJ whole genome shotgun (WGS) entry which is preliminary data.</text>
</comment>
<dbReference type="AlphaFoldDB" id="A0A9P5Q7X7"/>
<proteinExistence type="predicted"/>
<protein>
    <submittedName>
        <fullName evidence="1">Uncharacterized protein</fullName>
    </submittedName>
</protein>
<evidence type="ECO:0000313" key="1">
    <source>
        <dbReference type="EMBL" id="KAF9077168.1"/>
    </source>
</evidence>
<dbReference type="Proteomes" id="UP000772434">
    <property type="component" value="Unassembled WGS sequence"/>
</dbReference>
<organism evidence="1 2">
    <name type="scientific">Rhodocollybia butyracea</name>
    <dbReference type="NCBI Taxonomy" id="206335"/>
    <lineage>
        <taxon>Eukaryota</taxon>
        <taxon>Fungi</taxon>
        <taxon>Dikarya</taxon>
        <taxon>Basidiomycota</taxon>
        <taxon>Agaricomycotina</taxon>
        <taxon>Agaricomycetes</taxon>
        <taxon>Agaricomycetidae</taxon>
        <taxon>Agaricales</taxon>
        <taxon>Marasmiineae</taxon>
        <taxon>Omphalotaceae</taxon>
        <taxon>Rhodocollybia</taxon>
    </lineage>
</organism>